<feature type="chain" id="PRO_5035229861" evidence="2">
    <location>
        <begin position="23"/>
        <end position="199"/>
    </location>
</feature>
<sequence length="199" mass="21651">MFYRVFAAAFVAVALSTAVASAATLIEADFGEFGDRFDVPTDFTGYDTIVGSSNEREDFEYFRFDSFLEGTTSLEFSLTNAGQGSNMLIRLSSTPFTMSEWDWTIDEFEAGSMSARELYANQWDPEDRYTFVLPDGFEGPLYGFVRFYSTNSDSSFSISATGAQGGGEVSPVPVPAALPMMLAALGAMGAVYGARRRSA</sequence>
<reference evidence="3" key="1">
    <citation type="submission" date="2020-12" db="EMBL/GenBank/DDBJ databases">
        <title>Sedimentitalea sp. nov., isolated from sand in Incheon.</title>
        <authorList>
            <person name="Kim W."/>
        </authorList>
    </citation>
    <scope>NUCLEOTIDE SEQUENCE</scope>
    <source>
        <strain evidence="3">CAU 1593</strain>
    </source>
</reference>
<keyword evidence="4" id="KW-1185">Reference proteome</keyword>
<keyword evidence="1" id="KW-0812">Transmembrane</keyword>
<evidence type="ECO:0000313" key="4">
    <source>
        <dbReference type="Proteomes" id="UP000619079"/>
    </source>
</evidence>
<evidence type="ECO:0000256" key="1">
    <source>
        <dbReference type="SAM" id="Phobius"/>
    </source>
</evidence>
<comment type="caution">
    <text evidence="3">The sequence shown here is derived from an EMBL/GenBank/DDBJ whole genome shotgun (WGS) entry which is preliminary data.</text>
</comment>
<keyword evidence="2" id="KW-0732">Signal</keyword>
<name>A0A8J7IJZ6_9RHOB</name>
<accession>A0A8J7IJZ6</accession>
<organism evidence="3 4">
    <name type="scientific">Sedimentitalea arenosa</name>
    <dbReference type="NCBI Taxonomy" id="2798803"/>
    <lineage>
        <taxon>Bacteria</taxon>
        <taxon>Pseudomonadati</taxon>
        <taxon>Pseudomonadota</taxon>
        <taxon>Alphaproteobacteria</taxon>
        <taxon>Rhodobacterales</taxon>
        <taxon>Paracoccaceae</taxon>
        <taxon>Sedimentitalea</taxon>
    </lineage>
</organism>
<keyword evidence="1" id="KW-0472">Membrane</keyword>
<dbReference type="EMBL" id="JAELVR010000004">
    <property type="protein sequence ID" value="MBJ6371163.1"/>
    <property type="molecule type" value="Genomic_DNA"/>
</dbReference>
<feature type="transmembrane region" description="Helical" evidence="1">
    <location>
        <begin position="176"/>
        <end position="194"/>
    </location>
</feature>
<feature type="signal peptide" evidence="2">
    <location>
        <begin position="1"/>
        <end position="22"/>
    </location>
</feature>
<dbReference type="Proteomes" id="UP000619079">
    <property type="component" value="Unassembled WGS sequence"/>
</dbReference>
<evidence type="ECO:0000313" key="3">
    <source>
        <dbReference type="EMBL" id="MBJ6371163.1"/>
    </source>
</evidence>
<evidence type="ECO:0000256" key="2">
    <source>
        <dbReference type="SAM" id="SignalP"/>
    </source>
</evidence>
<gene>
    <name evidence="3" type="ORF">JF290_06460</name>
</gene>
<protein>
    <submittedName>
        <fullName evidence="3">VPLPA-CTERM sorting domain-containing protein</fullName>
    </submittedName>
</protein>
<dbReference type="RefSeq" id="WP_199024028.1">
    <property type="nucleotide sequence ID" value="NZ_JAELVR010000004.1"/>
</dbReference>
<keyword evidence="1" id="KW-1133">Transmembrane helix</keyword>
<dbReference type="AlphaFoldDB" id="A0A8J7IJZ6"/>
<proteinExistence type="predicted"/>